<feature type="compositionally biased region" description="Basic residues" evidence="1">
    <location>
        <begin position="17"/>
        <end position="29"/>
    </location>
</feature>
<feature type="compositionally biased region" description="Polar residues" evidence="1">
    <location>
        <begin position="30"/>
        <end position="41"/>
    </location>
</feature>
<organism evidence="2 3">
    <name type="scientific">Astathelohania contejeani</name>
    <dbReference type="NCBI Taxonomy" id="164912"/>
    <lineage>
        <taxon>Eukaryota</taxon>
        <taxon>Fungi</taxon>
        <taxon>Fungi incertae sedis</taxon>
        <taxon>Microsporidia</taxon>
        <taxon>Astathelohaniidae</taxon>
        <taxon>Astathelohania</taxon>
    </lineage>
</organism>
<dbReference type="EMBL" id="SBIQ01000135">
    <property type="protein sequence ID" value="KAF7683059.1"/>
    <property type="molecule type" value="Genomic_DNA"/>
</dbReference>
<comment type="caution">
    <text evidence="2">The sequence shown here is derived from an EMBL/GenBank/DDBJ whole genome shotgun (WGS) entry which is preliminary data.</text>
</comment>
<feature type="region of interest" description="Disordered" evidence="1">
    <location>
        <begin position="1"/>
        <end position="42"/>
    </location>
</feature>
<name>A0ABQ7HY34_9MICR</name>
<proteinExistence type="predicted"/>
<evidence type="ECO:0000256" key="1">
    <source>
        <dbReference type="SAM" id="MobiDB-lite"/>
    </source>
</evidence>
<gene>
    <name evidence="2" type="ORF">TCON_1722</name>
</gene>
<dbReference type="Proteomes" id="UP001516464">
    <property type="component" value="Unassembled WGS sequence"/>
</dbReference>
<reference evidence="2 3" key="1">
    <citation type="submission" date="2019-01" db="EMBL/GenBank/DDBJ databases">
        <title>Genomes sequencing and comparative genomics of infectious freshwater microsporidia, Cucumispora dikerogammari and Thelohania contejeani.</title>
        <authorList>
            <person name="Cormier A."/>
            <person name="Giraud I."/>
            <person name="Wattier R."/>
            <person name="Teixeira M."/>
            <person name="Grandjean F."/>
            <person name="Rigaud T."/>
            <person name="Cordaux R."/>
        </authorList>
    </citation>
    <scope>NUCLEOTIDE SEQUENCE [LARGE SCALE GENOMIC DNA]</scope>
    <source>
        <strain evidence="2">T1</strain>
        <tissue evidence="2">Spores</tissue>
    </source>
</reference>
<evidence type="ECO:0000313" key="3">
    <source>
        <dbReference type="Proteomes" id="UP001516464"/>
    </source>
</evidence>
<evidence type="ECO:0000313" key="2">
    <source>
        <dbReference type="EMBL" id="KAF7683059.1"/>
    </source>
</evidence>
<keyword evidence="3" id="KW-1185">Reference proteome</keyword>
<protein>
    <submittedName>
        <fullName evidence="2">Uncharacterized protein</fullName>
    </submittedName>
</protein>
<sequence>MDLRRSPRNHPGSKTYLLKKKGKVKKKHTTISSSPNLQPNTKLDAKLPEENKVNNIQKIISSSINPQPNTKLDDKLPEKDMVRNIQTSSSISTKLDDKFPKKLMTMKIEEALLKDMEELIDFWEKGGKLE</sequence>
<accession>A0ABQ7HY34</accession>